<dbReference type="Proteomes" id="UP000009284">
    <property type="component" value="Chromosome"/>
</dbReference>
<evidence type="ECO:0000256" key="1">
    <source>
        <dbReference type="ARBA" id="ARBA00022490"/>
    </source>
</evidence>
<reference evidence="7 8" key="2">
    <citation type="journal article" date="2012" name="PLoS ONE">
        <title>Genomic characterization of the taylorella genus.</title>
        <authorList>
            <person name="Hebert L."/>
            <person name="Moumen B."/>
            <person name="Pons N."/>
            <person name="Duquesne F."/>
            <person name="Breuil M.F."/>
            <person name="Goux D."/>
            <person name="Batto J.M."/>
            <person name="Laugier C."/>
            <person name="Renault P."/>
            <person name="Petry S."/>
        </authorList>
    </citation>
    <scope>NUCLEOTIDE SEQUENCE [LARGE SCALE GENOMIC DNA]</scope>
    <source>
        <strain evidence="7 8">MCE3</strain>
    </source>
</reference>
<evidence type="ECO:0000256" key="3">
    <source>
        <dbReference type="ARBA" id="ARBA00022722"/>
    </source>
</evidence>
<organism evidence="7 8">
    <name type="scientific">Taylorella asinigenitalis (strain MCE3)</name>
    <dbReference type="NCBI Taxonomy" id="1008459"/>
    <lineage>
        <taxon>Bacteria</taxon>
        <taxon>Pseudomonadati</taxon>
        <taxon>Pseudomonadota</taxon>
        <taxon>Betaproteobacteria</taxon>
        <taxon>Burkholderiales</taxon>
        <taxon>Alcaligenaceae</taxon>
        <taxon>Taylorella</taxon>
    </lineage>
</organism>
<name>G4QA60_TAYAM</name>
<dbReference type="Gene3D" id="3.30.420.140">
    <property type="entry name" value="YqgF/RNase H-like domain"/>
    <property type="match status" value="1"/>
</dbReference>
<dbReference type="KEGG" id="tas:TASI_1393"/>
<sequence length="161" mass="17817">MIFTVAAAMPNSSQSKPISKDMTILAFDYGMKKIGVALGNSVTKSARPLGIIKNDTIVARFAGVAKFISEWNPDLLVVGLPITLNGQEQEASRLARKFANQLKGRFNLPVELIDERFSSIEAQEICHCGPDEDHYAAAVILERFFNPQYNHNLVSNAHKQE</sequence>
<dbReference type="GO" id="GO:0016788">
    <property type="term" value="F:hydrolase activity, acting on ester bonds"/>
    <property type="evidence" value="ECO:0007669"/>
    <property type="project" value="UniProtKB-UniRule"/>
</dbReference>
<dbReference type="InterPro" id="IPR037027">
    <property type="entry name" value="YqgF/RNaseH-like_dom_sf"/>
</dbReference>
<comment type="similarity">
    <text evidence="5">Belongs to the YqgF HJR family.</text>
</comment>
<dbReference type="InterPro" id="IPR012337">
    <property type="entry name" value="RNaseH-like_sf"/>
</dbReference>
<dbReference type="SMART" id="SM00732">
    <property type="entry name" value="YqgFc"/>
    <property type="match status" value="1"/>
</dbReference>
<dbReference type="PANTHER" id="PTHR33317:SF4">
    <property type="entry name" value="POLYNUCLEOTIDYL TRANSFERASE, RIBONUCLEASE H-LIKE SUPERFAMILY PROTEIN"/>
    <property type="match status" value="1"/>
</dbReference>
<feature type="domain" description="YqgF/RNase H-like" evidence="6">
    <location>
        <begin position="22"/>
        <end position="122"/>
    </location>
</feature>
<comment type="subcellular location">
    <subcellularLocation>
        <location evidence="5">Cytoplasm</location>
    </subcellularLocation>
</comment>
<dbReference type="Pfam" id="PF03652">
    <property type="entry name" value="RuvX"/>
    <property type="match status" value="1"/>
</dbReference>
<gene>
    <name evidence="7" type="ordered locus">TASI_1393</name>
</gene>
<keyword evidence="1 5" id="KW-0963">Cytoplasm</keyword>
<dbReference type="SUPFAM" id="SSF53098">
    <property type="entry name" value="Ribonuclease H-like"/>
    <property type="match status" value="1"/>
</dbReference>
<comment type="function">
    <text evidence="5">Could be a nuclease involved in processing of the 5'-end of pre-16S rRNA.</text>
</comment>
<dbReference type="HOGENOM" id="CLU_098240_3_2_4"/>
<dbReference type="GO" id="GO:0000967">
    <property type="term" value="P:rRNA 5'-end processing"/>
    <property type="evidence" value="ECO:0007669"/>
    <property type="project" value="UniProtKB-UniRule"/>
</dbReference>
<dbReference type="STRING" id="1008459.TASI_1393"/>
<dbReference type="GO" id="GO:0004518">
    <property type="term" value="F:nuclease activity"/>
    <property type="evidence" value="ECO:0007669"/>
    <property type="project" value="UniProtKB-KW"/>
</dbReference>
<dbReference type="NCBIfam" id="TIGR00250">
    <property type="entry name" value="RNAse_H_YqgF"/>
    <property type="match status" value="1"/>
</dbReference>
<dbReference type="PANTHER" id="PTHR33317">
    <property type="entry name" value="POLYNUCLEOTIDYL TRANSFERASE, RIBONUCLEASE H-LIKE SUPERFAMILY PROTEIN"/>
    <property type="match status" value="1"/>
</dbReference>
<evidence type="ECO:0000313" key="8">
    <source>
        <dbReference type="Proteomes" id="UP000009284"/>
    </source>
</evidence>
<dbReference type="AlphaFoldDB" id="G4QA60"/>
<keyword evidence="4 5" id="KW-0378">Hydrolase</keyword>
<evidence type="ECO:0000259" key="6">
    <source>
        <dbReference type="SMART" id="SM00732"/>
    </source>
</evidence>
<dbReference type="eggNOG" id="COG0816">
    <property type="taxonomic scope" value="Bacteria"/>
</dbReference>
<reference key="1">
    <citation type="submission" date="2011-09" db="EMBL/GenBank/DDBJ databases">
        <title>Genomic characterization of the Taylorella genus.</title>
        <authorList>
            <person name="Hebert L."/>
            <person name="Moumen B."/>
            <person name="Pons N."/>
            <person name="Duquesne F."/>
            <person name="Breuil M.-F."/>
            <person name="Goux D."/>
            <person name="Batto J.-M."/>
            <person name="Renault P."/>
            <person name="Laugier C."/>
            <person name="Petry S."/>
        </authorList>
    </citation>
    <scope>NUCLEOTIDE SEQUENCE</scope>
    <source>
        <strain>MCE3</strain>
    </source>
</reference>
<dbReference type="HAMAP" id="MF_00651">
    <property type="entry name" value="Nuclease_YqgF"/>
    <property type="match status" value="1"/>
</dbReference>
<dbReference type="EMBL" id="CP003059">
    <property type="protein sequence ID" value="AEP37133.1"/>
    <property type="molecule type" value="Genomic_DNA"/>
</dbReference>
<proteinExistence type="inferred from homology"/>
<evidence type="ECO:0000256" key="4">
    <source>
        <dbReference type="ARBA" id="ARBA00022801"/>
    </source>
</evidence>
<evidence type="ECO:0000313" key="7">
    <source>
        <dbReference type="EMBL" id="AEP37133.1"/>
    </source>
</evidence>
<keyword evidence="8" id="KW-1185">Reference proteome</keyword>
<accession>G4QA60</accession>
<protein>
    <recommendedName>
        <fullName evidence="5">Putative pre-16S rRNA nuclease</fullName>
        <ecNumber evidence="5">3.1.-.-</ecNumber>
    </recommendedName>
</protein>
<evidence type="ECO:0000256" key="2">
    <source>
        <dbReference type="ARBA" id="ARBA00022517"/>
    </source>
</evidence>
<keyword evidence="3 5" id="KW-0540">Nuclease</keyword>
<dbReference type="EC" id="3.1.-.-" evidence="5"/>
<dbReference type="GO" id="GO:0005829">
    <property type="term" value="C:cytosol"/>
    <property type="evidence" value="ECO:0007669"/>
    <property type="project" value="TreeGrafter"/>
</dbReference>
<evidence type="ECO:0000256" key="5">
    <source>
        <dbReference type="HAMAP-Rule" id="MF_00651"/>
    </source>
</evidence>
<dbReference type="InterPro" id="IPR006641">
    <property type="entry name" value="YqgF/RNaseH-like_dom"/>
</dbReference>
<keyword evidence="2 5" id="KW-0690">Ribosome biogenesis</keyword>
<dbReference type="InterPro" id="IPR005227">
    <property type="entry name" value="YqgF"/>
</dbReference>
<dbReference type="CDD" id="cd16964">
    <property type="entry name" value="YqgF"/>
    <property type="match status" value="1"/>
</dbReference>